<dbReference type="HAMAP" id="MF_01894">
    <property type="entry name" value="Smc_prok"/>
    <property type="match status" value="1"/>
</dbReference>
<dbReference type="NCBIfam" id="TIGR02168">
    <property type="entry name" value="SMC_prok_B"/>
    <property type="match status" value="1"/>
</dbReference>
<evidence type="ECO:0000256" key="1">
    <source>
        <dbReference type="ARBA" id="ARBA00022490"/>
    </source>
</evidence>
<feature type="coiled-coil region" evidence="6">
    <location>
        <begin position="955"/>
        <end position="1003"/>
    </location>
</feature>
<sequence length="1162" mass="126552">MRLTHIKLAGFKSFVDPTSIPVPGQLVAVIGPNGCGKSNVIDAVRWVLGESSAKQLRGESMQDVIFNGSGTRKPVSRASVELVFDNGDGQLTGPWGQYAEVAIKRVLTRQGESSYYINGQQVRRRDITDLFLGTGVGARGYAVIEQGMISRIIEARPEELRAYLEEAAGVSKYKERRRETENRLSDTRANLERIEDVRQELERQVEKLSEQAEVAAQYHDLRGALTHKQNLLALARREEAARNEAAARAELARIETEEAALEAAATHHEAESTEVREAHFAASDAVHVAQQALSEANARLARLEEAARHREQSRLRIERELSAARNERQTLAESRAQVEAELDEWLPRREEAQLRQEEAQMALEDGADGLPEAEAAFRQADSRLSAETGRMAQLTRERDLARQKAEHLRTALERVAAREIALQNELSALNLPDSAQLEAARAATEAARTALARVRDRVATDENRVADLAREREKVDESLATARTQLARAEAEAGALSAFIAREAAGEALTGWMEEAGLAEAAPLWAAIEVDPIWRSAFEAVMADRLTAFAGPLPNSLPPAPLVLVDVSASSVPGATGGAGPRLRDAVQAPAPFAAALDDWLEGVFRAESLQAALAGRDRLAAGQLWVTPEGHRVSRTTVSYRADAAGDGLMARKAALAAAEEKAAVLRPEIAELEARRAALVSQAGMLTEAVRAQKGALGRLEGELNQATLEEVKLDQAARQGAARLGAIEAERERLAEEREGATLEIEEAGLSMEEAALALDALSEGLESARLARLNAETGLELARSRTRDAERAVHEARLALSTAEQKVAELARRARELGEREAALQERMEALAEEAETTDESVPEEALQEALEERTACEAALAQARDELNGLAERMRALAAQQQSLQSALPALRDARQTQLLRHQEARIAVERFTEELVNAGADEATLRADLNEGVKPSVLAAEIARLARALENLGAVNLAALEELEEARKRGEYLTTQADDLTRAMAMLEEAIAKIDAETRDMLRATYDAVNARMSEFFPTLFGGGRAELVLTGEDLLDAGIQIIAQPPGKKNSTIHLLSGGEKALTAMSLVFSLFTLNPAPFCLLDEVDAPLDDANTSRFCDLVKRMSEKTQFLYISHNRLTMEMAEQLVGVTMQEQGVSRIVAVDIVEALKMRETA</sequence>
<dbReference type="OrthoDB" id="9808768at2"/>
<dbReference type="GO" id="GO:0007062">
    <property type="term" value="P:sister chromatid cohesion"/>
    <property type="evidence" value="ECO:0007669"/>
    <property type="project" value="InterPro"/>
</dbReference>
<evidence type="ECO:0000256" key="6">
    <source>
        <dbReference type="HAMAP-Rule" id="MF_01894"/>
    </source>
</evidence>
<comment type="subunit">
    <text evidence="6">Homodimer.</text>
</comment>
<keyword evidence="9" id="KW-1185">Reference proteome</keyword>
<feature type="coiled-coil region" evidence="6">
    <location>
        <begin position="451"/>
        <end position="492"/>
    </location>
</feature>
<dbReference type="GO" id="GO:0005737">
    <property type="term" value="C:cytoplasm"/>
    <property type="evidence" value="ECO:0007669"/>
    <property type="project" value="UniProtKB-SubCell"/>
</dbReference>
<dbReference type="CDD" id="cd03278">
    <property type="entry name" value="ABC_SMC_barmotin"/>
    <property type="match status" value="2"/>
</dbReference>
<dbReference type="RefSeq" id="WP_055434246.1">
    <property type="nucleotide sequence ID" value="NZ_CYHA01000005.1"/>
</dbReference>
<gene>
    <name evidence="6" type="primary">smc</name>
    <name evidence="8" type="ORF">Ga0061063_2358</name>
</gene>
<dbReference type="SUPFAM" id="SSF52540">
    <property type="entry name" value="P-loop containing nucleoside triphosphate hydrolases"/>
    <property type="match status" value="1"/>
</dbReference>
<dbReference type="Gene3D" id="3.40.50.300">
    <property type="entry name" value="P-loop containing nucleotide triphosphate hydrolases"/>
    <property type="match status" value="2"/>
</dbReference>
<feature type="domain" description="RecF/RecN/SMC N-terminal" evidence="7">
    <location>
        <begin position="3"/>
        <end position="1145"/>
    </location>
</feature>
<evidence type="ECO:0000256" key="5">
    <source>
        <dbReference type="ARBA" id="ARBA00023125"/>
    </source>
</evidence>
<comment type="domain">
    <text evidence="6">Contains large globular domains required for ATP hydrolysis at each terminus and a third globular domain forming a flexible hinge near the middle of the molecule. These domains are separated by coiled-coil structures.</text>
</comment>
<name>A0A0K6H317_9NEIS</name>
<dbReference type="PIRSF" id="PIRSF005719">
    <property type="entry name" value="SMC"/>
    <property type="match status" value="1"/>
</dbReference>
<dbReference type="GO" id="GO:0030261">
    <property type="term" value="P:chromosome condensation"/>
    <property type="evidence" value="ECO:0007669"/>
    <property type="project" value="InterPro"/>
</dbReference>
<dbReference type="InterPro" id="IPR003395">
    <property type="entry name" value="RecF/RecN/SMC_N"/>
</dbReference>
<feature type="coiled-coil region" evidence="6">
    <location>
        <begin position="170"/>
        <end position="344"/>
    </location>
</feature>
<dbReference type="InterPro" id="IPR027417">
    <property type="entry name" value="P-loop_NTPase"/>
</dbReference>
<dbReference type="Proteomes" id="UP000243535">
    <property type="component" value="Unassembled WGS sequence"/>
</dbReference>
<proteinExistence type="inferred from homology"/>
<keyword evidence="2 6" id="KW-0547">Nucleotide-binding</keyword>
<comment type="similarity">
    <text evidence="6">Belongs to the SMC family.</text>
</comment>
<keyword evidence="1 6" id="KW-0963">Cytoplasm</keyword>
<dbReference type="PANTHER" id="PTHR43977">
    <property type="entry name" value="STRUCTURAL MAINTENANCE OF CHROMOSOMES PROTEIN 3"/>
    <property type="match status" value="1"/>
</dbReference>
<keyword evidence="5 6" id="KW-0238">DNA-binding</keyword>
<evidence type="ECO:0000313" key="9">
    <source>
        <dbReference type="Proteomes" id="UP000243535"/>
    </source>
</evidence>
<feature type="coiled-coil region" evidence="6">
    <location>
        <begin position="790"/>
        <end position="885"/>
    </location>
</feature>
<protein>
    <recommendedName>
        <fullName evidence="6">Chromosome partition protein Smc</fullName>
    </recommendedName>
</protein>
<reference evidence="9" key="1">
    <citation type="submission" date="2015-08" db="EMBL/GenBank/DDBJ databases">
        <authorList>
            <person name="Varghese N."/>
        </authorList>
    </citation>
    <scope>NUCLEOTIDE SEQUENCE [LARGE SCALE GENOMIC DNA]</scope>
    <source>
        <strain evidence="9">DSM 17901</strain>
    </source>
</reference>
<dbReference type="GO" id="GO:0006260">
    <property type="term" value="P:DNA replication"/>
    <property type="evidence" value="ECO:0007669"/>
    <property type="project" value="UniProtKB-UniRule"/>
</dbReference>
<organism evidence="8 9">
    <name type="scientific">Gulbenkiania indica</name>
    <dbReference type="NCBI Taxonomy" id="375574"/>
    <lineage>
        <taxon>Bacteria</taxon>
        <taxon>Pseudomonadati</taxon>
        <taxon>Pseudomonadota</taxon>
        <taxon>Betaproteobacteria</taxon>
        <taxon>Neisseriales</taxon>
        <taxon>Chromobacteriaceae</taxon>
        <taxon>Gulbenkiania</taxon>
    </lineage>
</organism>
<dbReference type="GO" id="GO:0003677">
    <property type="term" value="F:DNA binding"/>
    <property type="evidence" value="ECO:0007669"/>
    <property type="project" value="UniProtKB-UniRule"/>
</dbReference>
<accession>A0A0K6H317</accession>
<dbReference type="GO" id="GO:0007059">
    <property type="term" value="P:chromosome segregation"/>
    <property type="evidence" value="ECO:0007669"/>
    <property type="project" value="UniProtKB-UniRule"/>
</dbReference>
<comment type="subcellular location">
    <subcellularLocation>
        <location evidence="6">Cytoplasm</location>
    </subcellularLocation>
</comment>
<keyword evidence="3 6" id="KW-0067">ATP-binding</keyword>
<keyword evidence="4 6" id="KW-0175">Coiled coil</keyword>
<evidence type="ECO:0000256" key="4">
    <source>
        <dbReference type="ARBA" id="ARBA00023054"/>
    </source>
</evidence>
<comment type="function">
    <text evidence="6">Required for chromosome condensation and partitioning.</text>
</comment>
<evidence type="ECO:0000256" key="3">
    <source>
        <dbReference type="ARBA" id="ARBA00022840"/>
    </source>
</evidence>
<evidence type="ECO:0000259" key="7">
    <source>
        <dbReference type="Pfam" id="PF02463"/>
    </source>
</evidence>
<dbReference type="AlphaFoldDB" id="A0A0K6H317"/>
<dbReference type="GO" id="GO:0005524">
    <property type="term" value="F:ATP binding"/>
    <property type="evidence" value="ECO:0007669"/>
    <property type="project" value="UniProtKB-UniRule"/>
</dbReference>
<dbReference type="EMBL" id="CYHA01000005">
    <property type="protein sequence ID" value="CUA85290.1"/>
    <property type="molecule type" value="Genomic_DNA"/>
</dbReference>
<dbReference type="STRING" id="375574.GCA_001418035_02143"/>
<dbReference type="InterPro" id="IPR011890">
    <property type="entry name" value="SMC_prok"/>
</dbReference>
<evidence type="ECO:0000256" key="2">
    <source>
        <dbReference type="ARBA" id="ARBA00022741"/>
    </source>
</evidence>
<evidence type="ECO:0000313" key="8">
    <source>
        <dbReference type="EMBL" id="CUA85290.1"/>
    </source>
</evidence>
<dbReference type="InterPro" id="IPR024704">
    <property type="entry name" value="SMC"/>
</dbReference>
<feature type="binding site" evidence="6">
    <location>
        <begin position="32"/>
        <end position="39"/>
    </location>
    <ligand>
        <name>ATP</name>
        <dbReference type="ChEBI" id="CHEBI:30616"/>
    </ligand>
</feature>
<dbReference type="Pfam" id="PF02463">
    <property type="entry name" value="SMC_N"/>
    <property type="match status" value="1"/>
</dbReference>
<dbReference type="GO" id="GO:0016887">
    <property type="term" value="F:ATP hydrolysis activity"/>
    <property type="evidence" value="ECO:0007669"/>
    <property type="project" value="InterPro"/>
</dbReference>